<evidence type="ECO:0000256" key="2">
    <source>
        <dbReference type="ARBA" id="ARBA00004922"/>
    </source>
</evidence>
<dbReference type="PANTHER" id="PTHR19300:SF57">
    <property type="entry name" value="BETA-1,4-N-ACETYLGALACTOSAMINYLTRANSFERASE"/>
    <property type="match status" value="1"/>
</dbReference>
<keyword evidence="9 11" id="KW-0472">Membrane</keyword>
<dbReference type="Gene3D" id="3.90.550.10">
    <property type="entry name" value="Spore Coat Polysaccharide Biosynthesis Protein SpsA, Chain A"/>
    <property type="match status" value="1"/>
</dbReference>
<sequence length="402" mass="45684">MQFVSCFKNLCSNKGLSTAFLILICTSVFLIVMVLWLSAKIGHSIQIDRNSSRLMNPAIHKIYNNSKAISLVQYGKDGLDDLVARRKKYANRLSLNPCPETPPGLVGKLAINVQDITSSVTNDDSLRLVCYGGSYIPDDCVPRERTAIIIPYRDREDHLDILTNHLHNILQRQQLEYRIFAIEMALPTQFNRGLLANIGFLFAKETGDFSCFIIHDVDALMMNDKNLYRCGSQPRHLVTGSTKYRSGNNEYGLPYDSYMSGVIALTDSQYTKANGFSNVYFGWGGEDDDFNIRVQRANMKFERPEKDVGIYMAIPHETDSTNQKNPARFGILDVSAARQWIEGVNSFIDNPLKIKYKRYAIEYRQYYTWLLIGVNEAAITKKEVVAHAFEKGENNINSRLIL</sequence>
<keyword evidence="8 11" id="KW-1133">Transmembrane helix</keyword>
<dbReference type="InterPro" id="IPR027791">
    <property type="entry name" value="Galactosyl_T_C"/>
</dbReference>
<dbReference type="PANTHER" id="PTHR19300">
    <property type="entry name" value="BETA-1,4-GALACTOSYLTRANSFERASE"/>
    <property type="match status" value="1"/>
</dbReference>
<dbReference type="GO" id="GO:0016020">
    <property type="term" value="C:membrane"/>
    <property type="evidence" value="ECO:0007669"/>
    <property type="project" value="UniProtKB-SubCell"/>
</dbReference>
<keyword evidence="4 11" id="KW-0328">Glycosyltransferase</keyword>
<dbReference type="EC" id="2.4.1.-" evidence="11"/>
<proteinExistence type="inferred from homology"/>
<reference evidence="14 15" key="1">
    <citation type="submission" date="2024-11" db="EMBL/GenBank/DDBJ databases">
        <title>Chromosome-level genome assembly of the freshwater bivalve Anodonta woodiana.</title>
        <authorList>
            <person name="Chen X."/>
        </authorList>
    </citation>
    <scope>NUCLEOTIDE SEQUENCE [LARGE SCALE GENOMIC DNA]</scope>
    <source>
        <strain evidence="14">MN2024</strain>
        <tissue evidence="14">Gills</tissue>
    </source>
</reference>
<comment type="function">
    <text evidence="11">Catalyses the transfer of galactose onto proteins or lipids.</text>
</comment>
<organism evidence="14 15">
    <name type="scientific">Sinanodonta woodiana</name>
    <name type="common">Chinese pond mussel</name>
    <name type="synonym">Anodonta woodiana</name>
    <dbReference type="NCBI Taxonomy" id="1069815"/>
    <lineage>
        <taxon>Eukaryota</taxon>
        <taxon>Metazoa</taxon>
        <taxon>Spiralia</taxon>
        <taxon>Lophotrochozoa</taxon>
        <taxon>Mollusca</taxon>
        <taxon>Bivalvia</taxon>
        <taxon>Autobranchia</taxon>
        <taxon>Heteroconchia</taxon>
        <taxon>Palaeoheterodonta</taxon>
        <taxon>Unionida</taxon>
        <taxon>Unionoidea</taxon>
        <taxon>Unionidae</taxon>
        <taxon>Unioninae</taxon>
        <taxon>Sinanodonta</taxon>
    </lineage>
</organism>
<accession>A0ABD3UWZ9</accession>
<evidence type="ECO:0000256" key="1">
    <source>
        <dbReference type="ARBA" id="ARBA00004606"/>
    </source>
</evidence>
<keyword evidence="6 11" id="KW-0812">Transmembrane</keyword>
<dbReference type="AlphaFoldDB" id="A0ABD3UWZ9"/>
<comment type="subcellular location">
    <subcellularLocation>
        <location evidence="1">Membrane</location>
        <topology evidence="1">Single-pass type II membrane protein</topology>
    </subcellularLocation>
</comment>
<evidence type="ECO:0000256" key="4">
    <source>
        <dbReference type="ARBA" id="ARBA00022676"/>
    </source>
</evidence>
<dbReference type="Pfam" id="PF02709">
    <property type="entry name" value="Glyco_transf_7C"/>
    <property type="match status" value="1"/>
</dbReference>
<comment type="pathway">
    <text evidence="2 11">Protein modification; protein glycosylation.</text>
</comment>
<feature type="domain" description="Galactosyltransferase C-terminal" evidence="12">
    <location>
        <begin position="249"/>
        <end position="317"/>
    </location>
</feature>
<dbReference type="SUPFAM" id="SSF53448">
    <property type="entry name" value="Nucleotide-diphospho-sugar transferases"/>
    <property type="match status" value="1"/>
</dbReference>
<evidence type="ECO:0000259" key="12">
    <source>
        <dbReference type="Pfam" id="PF02709"/>
    </source>
</evidence>
<comment type="caution">
    <text evidence="14">The sequence shown here is derived from an EMBL/GenBank/DDBJ whole genome shotgun (WGS) entry which is preliminary data.</text>
</comment>
<protein>
    <recommendedName>
        <fullName evidence="11">Beta-1,4-galactosyltransferase</fullName>
        <ecNumber evidence="11">2.4.1.-</ecNumber>
    </recommendedName>
</protein>
<evidence type="ECO:0000256" key="7">
    <source>
        <dbReference type="ARBA" id="ARBA00022968"/>
    </source>
</evidence>
<dbReference type="GO" id="GO:0016757">
    <property type="term" value="F:glycosyltransferase activity"/>
    <property type="evidence" value="ECO:0007669"/>
    <property type="project" value="UniProtKB-KW"/>
</dbReference>
<evidence type="ECO:0000313" key="14">
    <source>
        <dbReference type="EMBL" id="KAL3853276.1"/>
    </source>
</evidence>
<keyword evidence="10 11" id="KW-0325">Glycoprotein</keyword>
<evidence type="ECO:0000256" key="8">
    <source>
        <dbReference type="ARBA" id="ARBA00022989"/>
    </source>
</evidence>
<dbReference type="PRINTS" id="PR02050">
    <property type="entry name" value="B14GALTRFASE"/>
</dbReference>
<evidence type="ECO:0000256" key="5">
    <source>
        <dbReference type="ARBA" id="ARBA00022679"/>
    </source>
</evidence>
<dbReference type="InterPro" id="IPR003859">
    <property type="entry name" value="Galactosyl_T"/>
</dbReference>
<keyword evidence="7 11" id="KW-0735">Signal-anchor</keyword>
<keyword evidence="5 11" id="KW-0808">Transferase</keyword>
<feature type="domain" description="Galactosyltransferase N-terminal" evidence="13">
    <location>
        <begin position="98"/>
        <end position="230"/>
    </location>
</feature>
<comment type="similarity">
    <text evidence="3 11">Belongs to the glycosyltransferase 7 family.</text>
</comment>
<gene>
    <name evidence="14" type="ORF">ACJMK2_016829</name>
</gene>
<dbReference type="Proteomes" id="UP001634394">
    <property type="component" value="Unassembled WGS sequence"/>
</dbReference>
<feature type="transmembrane region" description="Helical" evidence="11">
    <location>
        <begin position="20"/>
        <end position="39"/>
    </location>
</feature>
<name>A0ABD3UWZ9_SINWO</name>
<evidence type="ECO:0000313" key="15">
    <source>
        <dbReference type="Proteomes" id="UP001634394"/>
    </source>
</evidence>
<dbReference type="EMBL" id="JBJQND010000015">
    <property type="protein sequence ID" value="KAL3853276.1"/>
    <property type="molecule type" value="Genomic_DNA"/>
</dbReference>
<evidence type="ECO:0000256" key="6">
    <source>
        <dbReference type="ARBA" id="ARBA00022692"/>
    </source>
</evidence>
<dbReference type="Pfam" id="PF13733">
    <property type="entry name" value="Glyco_transf_7N"/>
    <property type="match status" value="1"/>
</dbReference>
<evidence type="ECO:0000256" key="11">
    <source>
        <dbReference type="RuleBase" id="RU368121"/>
    </source>
</evidence>
<keyword evidence="15" id="KW-1185">Reference proteome</keyword>
<evidence type="ECO:0000256" key="3">
    <source>
        <dbReference type="ARBA" id="ARBA00005735"/>
    </source>
</evidence>
<dbReference type="InterPro" id="IPR027995">
    <property type="entry name" value="Galactosyl_T_N"/>
</dbReference>
<evidence type="ECO:0000259" key="13">
    <source>
        <dbReference type="Pfam" id="PF13733"/>
    </source>
</evidence>
<evidence type="ECO:0000256" key="9">
    <source>
        <dbReference type="ARBA" id="ARBA00023136"/>
    </source>
</evidence>
<dbReference type="InterPro" id="IPR029044">
    <property type="entry name" value="Nucleotide-diphossugar_trans"/>
</dbReference>
<evidence type="ECO:0000256" key="10">
    <source>
        <dbReference type="ARBA" id="ARBA00023180"/>
    </source>
</evidence>